<comment type="caution">
    <text evidence="1">The sequence shown here is derived from an EMBL/GenBank/DDBJ whole genome shotgun (WGS) entry which is preliminary data.</text>
</comment>
<accession>A0A8X6P014</accession>
<evidence type="ECO:0000313" key="2">
    <source>
        <dbReference type="Proteomes" id="UP000887013"/>
    </source>
</evidence>
<dbReference type="Proteomes" id="UP000887013">
    <property type="component" value="Unassembled WGS sequence"/>
</dbReference>
<reference evidence="1" key="1">
    <citation type="submission" date="2020-08" db="EMBL/GenBank/DDBJ databases">
        <title>Multicomponent nature underlies the extraordinary mechanical properties of spider dragline silk.</title>
        <authorList>
            <person name="Kono N."/>
            <person name="Nakamura H."/>
            <person name="Mori M."/>
            <person name="Yoshida Y."/>
            <person name="Ohtoshi R."/>
            <person name="Malay A.D."/>
            <person name="Moran D.A.P."/>
            <person name="Tomita M."/>
            <person name="Numata K."/>
            <person name="Arakawa K."/>
        </authorList>
    </citation>
    <scope>NUCLEOTIDE SEQUENCE</scope>
</reference>
<evidence type="ECO:0000313" key="1">
    <source>
        <dbReference type="EMBL" id="GFT44750.1"/>
    </source>
</evidence>
<organism evidence="1 2">
    <name type="scientific">Nephila pilipes</name>
    <name type="common">Giant wood spider</name>
    <name type="synonym">Nephila maculata</name>
    <dbReference type="NCBI Taxonomy" id="299642"/>
    <lineage>
        <taxon>Eukaryota</taxon>
        <taxon>Metazoa</taxon>
        <taxon>Ecdysozoa</taxon>
        <taxon>Arthropoda</taxon>
        <taxon>Chelicerata</taxon>
        <taxon>Arachnida</taxon>
        <taxon>Araneae</taxon>
        <taxon>Araneomorphae</taxon>
        <taxon>Entelegynae</taxon>
        <taxon>Araneoidea</taxon>
        <taxon>Nephilidae</taxon>
        <taxon>Nephila</taxon>
    </lineage>
</organism>
<dbReference type="AlphaFoldDB" id="A0A8X6P014"/>
<dbReference type="EMBL" id="BMAW01064348">
    <property type="protein sequence ID" value="GFT44750.1"/>
    <property type="molecule type" value="Genomic_DNA"/>
</dbReference>
<proteinExistence type="predicted"/>
<gene>
    <name evidence="1" type="ORF">NPIL_447351</name>
</gene>
<name>A0A8X6P014_NEPPI</name>
<protein>
    <submittedName>
        <fullName evidence="1">Uncharacterized protein</fullName>
    </submittedName>
</protein>
<sequence length="121" mass="14258">MERSGKDEGSVAELRIGKDRRQTMKGLVANWKIQKDSWIICRLLAKDGEPPVSKPYLAFRIIEFDHLNEFKNYFKRHGFNSSSSDKPITSLLLLSERYPADHSMKSDENTRYLRYRSWMTQ</sequence>
<keyword evidence="2" id="KW-1185">Reference proteome</keyword>